<dbReference type="GO" id="GO:0016787">
    <property type="term" value="F:hydrolase activity"/>
    <property type="evidence" value="ECO:0007669"/>
    <property type="project" value="UniProtKB-KW"/>
</dbReference>
<dbReference type="SUPFAM" id="SSF56281">
    <property type="entry name" value="Metallo-hydrolase/oxidoreductase"/>
    <property type="match status" value="1"/>
</dbReference>
<dbReference type="InterPro" id="IPR001279">
    <property type="entry name" value="Metallo-B-lactamas"/>
</dbReference>
<dbReference type="AlphaFoldDB" id="A0A265US88"/>
<keyword evidence="1 3" id="KW-0378">Hydrolase</keyword>
<evidence type="ECO:0000313" key="4">
    <source>
        <dbReference type="Proteomes" id="UP000216840"/>
    </source>
</evidence>
<sequence length="251" mass="27624">MDIQLIRNATIKIKYAGKTILVDPMFSSKGVIESFAGIAKNPTVDLTISIENILANVDFVIVTHTHPDHFDTLASEKLPKTIKLFCQPADKAFMAKANFVNTEVVETQTTFENITLTRTDGKHGSGEILAQMGEVSGFVLQSKNEPTLYIVGDSIWLEEVENVIATFKPEIIITNSGGAIMPGFENDPIIMNAEQTISLAQYANNSKVIAVHLESLDHCRVKRNSLRQKATEKGIDENRLIIPADGQLITL</sequence>
<evidence type="ECO:0000313" key="3">
    <source>
        <dbReference type="EMBL" id="OZV68164.1"/>
    </source>
</evidence>
<comment type="caution">
    <text evidence="3">The sequence shown here is derived from an EMBL/GenBank/DDBJ whole genome shotgun (WGS) entry which is preliminary data.</text>
</comment>
<dbReference type="RefSeq" id="WP_094968750.1">
    <property type="nucleotide sequence ID" value="NZ_NGJN01000005.1"/>
</dbReference>
<dbReference type="PANTHER" id="PTHR43546:SF9">
    <property type="entry name" value="L-ASCORBATE-6-PHOSPHATE LACTONASE ULAG-RELATED"/>
    <property type="match status" value="1"/>
</dbReference>
<dbReference type="Gene3D" id="3.60.15.10">
    <property type="entry name" value="Ribonuclease Z/Hydroxyacylglutathione hydrolase-like"/>
    <property type="match status" value="1"/>
</dbReference>
<organism evidence="3 4">
    <name type="scientific">Winogradskyella aurantia</name>
    <dbReference type="NCBI Taxonomy" id="1915063"/>
    <lineage>
        <taxon>Bacteria</taxon>
        <taxon>Pseudomonadati</taxon>
        <taxon>Bacteroidota</taxon>
        <taxon>Flavobacteriia</taxon>
        <taxon>Flavobacteriales</taxon>
        <taxon>Flavobacteriaceae</taxon>
        <taxon>Winogradskyella</taxon>
    </lineage>
</organism>
<dbReference type="InterPro" id="IPR036866">
    <property type="entry name" value="RibonucZ/Hydroxyglut_hydro"/>
</dbReference>
<dbReference type="PANTHER" id="PTHR43546">
    <property type="entry name" value="UPF0173 METAL-DEPENDENT HYDROLASE MJ1163-RELATED"/>
    <property type="match status" value="1"/>
</dbReference>
<name>A0A265US88_9FLAO</name>
<feature type="domain" description="Metallo-beta-lactamase" evidence="2">
    <location>
        <begin position="19"/>
        <end position="212"/>
    </location>
</feature>
<dbReference type="InterPro" id="IPR050114">
    <property type="entry name" value="UPF0173_UPF0282_UlaG_hydrolase"/>
</dbReference>
<evidence type="ECO:0000259" key="2">
    <source>
        <dbReference type="Pfam" id="PF12706"/>
    </source>
</evidence>
<reference evidence="3 4" key="1">
    <citation type="submission" date="2017-05" db="EMBL/GenBank/DDBJ databases">
        <title>The draft genome sequence of Idiomarina salinarum WNB302.</title>
        <authorList>
            <person name="Sun Y."/>
            <person name="Chen B."/>
            <person name="Du Z."/>
        </authorList>
    </citation>
    <scope>NUCLEOTIDE SEQUENCE [LARGE SCALE GENOMIC DNA]</scope>
    <source>
        <strain evidence="3 4">WNB302</strain>
    </source>
</reference>
<evidence type="ECO:0000256" key="1">
    <source>
        <dbReference type="ARBA" id="ARBA00022801"/>
    </source>
</evidence>
<proteinExistence type="predicted"/>
<dbReference type="EMBL" id="NGJN01000005">
    <property type="protein sequence ID" value="OZV68164.1"/>
    <property type="molecule type" value="Genomic_DNA"/>
</dbReference>
<protein>
    <submittedName>
        <fullName evidence="3">MBL fold metallo-hydrolase</fullName>
    </submittedName>
</protein>
<dbReference type="OrthoDB" id="9805728at2"/>
<gene>
    <name evidence="3" type="ORF">CA834_10990</name>
</gene>
<dbReference type="Proteomes" id="UP000216840">
    <property type="component" value="Unassembled WGS sequence"/>
</dbReference>
<accession>A0A265US88</accession>
<dbReference type="Pfam" id="PF12706">
    <property type="entry name" value="Lactamase_B_2"/>
    <property type="match status" value="1"/>
</dbReference>
<keyword evidence="4" id="KW-1185">Reference proteome</keyword>